<evidence type="ECO:0000313" key="2">
    <source>
        <dbReference type="Proteomes" id="UP000640274"/>
    </source>
</evidence>
<name>A0A934J0V3_9BACL</name>
<reference evidence="1" key="1">
    <citation type="submission" date="2020-12" db="EMBL/GenBank/DDBJ databases">
        <authorList>
            <person name="Huq M.A."/>
        </authorList>
    </citation>
    <scope>NUCLEOTIDE SEQUENCE</scope>
    <source>
        <strain evidence="1">MAHUQ-46</strain>
    </source>
</reference>
<organism evidence="1 2">
    <name type="scientific">Paenibacillus roseus</name>
    <dbReference type="NCBI Taxonomy" id="2798579"/>
    <lineage>
        <taxon>Bacteria</taxon>
        <taxon>Bacillati</taxon>
        <taxon>Bacillota</taxon>
        <taxon>Bacilli</taxon>
        <taxon>Bacillales</taxon>
        <taxon>Paenibacillaceae</taxon>
        <taxon>Paenibacillus</taxon>
    </lineage>
</organism>
<dbReference type="AlphaFoldDB" id="A0A934J0V3"/>
<keyword evidence="2" id="KW-1185">Reference proteome</keyword>
<protein>
    <submittedName>
        <fullName evidence="1">Uncharacterized protein</fullName>
    </submittedName>
</protein>
<accession>A0A934J0V3</accession>
<evidence type="ECO:0000313" key="1">
    <source>
        <dbReference type="EMBL" id="MBJ6362762.1"/>
    </source>
</evidence>
<comment type="caution">
    <text evidence="1">The sequence shown here is derived from an EMBL/GenBank/DDBJ whole genome shotgun (WGS) entry which is preliminary data.</text>
</comment>
<gene>
    <name evidence="1" type="ORF">JFN88_16200</name>
</gene>
<dbReference type="RefSeq" id="WP_199020298.1">
    <property type="nucleotide sequence ID" value="NZ_JAELUP010000089.1"/>
</dbReference>
<proteinExistence type="predicted"/>
<dbReference type="Proteomes" id="UP000640274">
    <property type="component" value="Unassembled WGS sequence"/>
</dbReference>
<sequence>MHPVASIPVSWQETVLRLAPQLYLDRIEPFLPIRVGVSVYEESRRSDSFDRTIQVDSAKVKAVIEYAIYYDYDIQHLYDLEHVWVYVGHEDEIVSVEASFHGRYFLGVLPDRSNLIEGRGPRLYSQPGKHAMFPRDDLFLLLPNVTSCCTTEAGDGGVLEPGLFAGEFKSGDNIDQIAEEHLRTFIFEPTFDYVPFDWPEDAFVSWEELRQEIPVRMKKLIAEIQK</sequence>
<dbReference type="EMBL" id="JAELUP010000089">
    <property type="protein sequence ID" value="MBJ6362762.1"/>
    <property type="molecule type" value="Genomic_DNA"/>
</dbReference>